<dbReference type="RefSeq" id="WP_202056304.1">
    <property type="nucleotide sequence ID" value="NZ_WSRS01000008.1"/>
</dbReference>
<evidence type="ECO:0000313" key="1">
    <source>
        <dbReference type="EMBL" id="MVX58359.1"/>
    </source>
</evidence>
<dbReference type="EMBL" id="WSRS01000008">
    <property type="protein sequence ID" value="MVX58359.1"/>
    <property type="molecule type" value="Genomic_DNA"/>
</dbReference>
<dbReference type="AlphaFoldDB" id="A0A7X3KBM7"/>
<gene>
    <name evidence="1" type="ORF">E5983_01655</name>
</gene>
<proteinExistence type="predicted"/>
<accession>A0A7X3KBM7</accession>
<comment type="caution">
    <text evidence="1">The sequence shown here is derived from an EMBL/GenBank/DDBJ whole genome shotgun (WGS) entry which is preliminary data.</text>
</comment>
<protein>
    <submittedName>
        <fullName evidence="1">Uncharacterized protein</fullName>
    </submittedName>
</protein>
<organism evidence="1 2">
    <name type="scientific">Streptococcus danieliae</name>
    <dbReference type="NCBI Taxonomy" id="747656"/>
    <lineage>
        <taxon>Bacteria</taxon>
        <taxon>Bacillati</taxon>
        <taxon>Bacillota</taxon>
        <taxon>Bacilli</taxon>
        <taxon>Lactobacillales</taxon>
        <taxon>Streptococcaceae</taxon>
        <taxon>Streptococcus</taxon>
    </lineage>
</organism>
<evidence type="ECO:0000313" key="2">
    <source>
        <dbReference type="Proteomes" id="UP000461595"/>
    </source>
</evidence>
<sequence>MRKAKVKYVIFSFEMGDYLCNEDNHILVFDTLGLAYQYLQLRHQKPVPAHRTNKLVNPDVYQAPFKLLKVC</sequence>
<dbReference type="Proteomes" id="UP000461595">
    <property type="component" value="Unassembled WGS sequence"/>
</dbReference>
<name>A0A7X3KBM7_9STRE</name>
<reference evidence="1 2" key="1">
    <citation type="submission" date="2019-12" db="EMBL/GenBank/DDBJ databases">
        <title>Microbes associate with the intestines of laboratory mice.</title>
        <authorList>
            <person name="Navarre W."/>
            <person name="Wong E."/>
        </authorList>
    </citation>
    <scope>NUCLEOTIDE SEQUENCE [LARGE SCALE GENOMIC DNA]</scope>
    <source>
        <strain evidence="1 2">NM51_B2-22</strain>
    </source>
</reference>